<dbReference type="EMBL" id="CP092623">
    <property type="protein sequence ID" value="UMM30436.1"/>
    <property type="molecule type" value="Genomic_DNA"/>
</dbReference>
<keyword evidence="1" id="KW-0812">Transmembrane</keyword>
<evidence type="ECO:0000313" key="2">
    <source>
        <dbReference type="EMBL" id="UMM30436.1"/>
    </source>
</evidence>
<evidence type="ECO:0000256" key="1">
    <source>
        <dbReference type="SAM" id="Phobius"/>
    </source>
</evidence>
<dbReference type="Proteomes" id="UP000829354">
    <property type="component" value="Chromosome IV"/>
</dbReference>
<dbReference type="PANTHER" id="PTHR23021">
    <property type="entry name" value="SERPENTINE RECEPTOR, CLASS T"/>
    <property type="match status" value="1"/>
</dbReference>
<evidence type="ECO:0000313" key="3">
    <source>
        <dbReference type="Proteomes" id="UP000829354"/>
    </source>
</evidence>
<feature type="transmembrane region" description="Helical" evidence="1">
    <location>
        <begin position="113"/>
        <end position="138"/>
    </location>
</feature>
<gene>
    <name evidence="2" type="ORF">L5515_012319</name>
</gene>
<name>A0AAE9JFT8_CAEBR</name>
<keyword evidence="1" id="KW-1133">Transmembrane helix</keyword>
<dbReference type="Pfam" id="PF10321">
    <property type="entry name" value="7TM_GPCR_Srt"/>
    <property type="match status" value="1"/>
</dbReference>
<keyword evidence="1" id="KW-0472">Membrane</keyword>
<feature type="transmembrane region" description="Helical" evidence="1">
    <location>
        <begin position="44"/>
        <end position="67"/>
    </location>
</feature>
<feature type="transmembrane region" description="Helical" evidence="1">
    <location>
        <begin position="253"/>
        <end position="274"/>
    </location>
</feature>
<dbReference type="PANTHER" id="PTHR23021:SF76">
    <property type="entry name" value="SERPENTINE RECEPTOR, CLASS T"/>
    <property type="match status" value="1"/>
</dbReference>
<accession>A0AAE9JFT8</accession>
<feature type="transmembrane region" description="Helical" evidence="1">
    <location>
        <begin position="79"/>
        <end position="101"/>
    </location>
</feature>
<protein>
    <recommendedName>
        <fullName evidence="4">Serpentine Receptor, class T</fullName>
    </recommendedName>
</protein>
<evidence type="ECO:0008006" key="4">
    <source>
        <dbReference type="Google" id="ProtNLM"/>
    </source>
</evidence>
<feature type="transmembrane region" description="Helical" evidence="1">
    <location>
        <begin position="214"/>
        <end position="232"/>
    </location>
</feature>
<dbReference type="InterPro" id="IPR019425">
    <property type="entry name" value="7TM_GPCR_serpentine_rcpt_Srt"/>
</dbReference>
<feature type="transmembrane region" description="Helical" evidence="1">
    <location>
        <begin position="280"/>
        <end position="299"/>
    </location>
</feature>
<dbReference type="OMA" id="AVFCTNP"/>
<dbReference type="SUPFAM" id="SSF81321">
    <property type="entry name" value="Family A G protein-coupled receptor-like"/>
    <property type="match status" value="1"/>
</dbReference>
<keyword evidence="3" id="KW-1185">Reference proteome</keyword>
<sequence>MEFLTSDLDQSLNYVFRNGLKLNQPFYGCDGVDGFALGQPRQYVGAYFLTVGVVLLIIYIPCLIVIWKSDLMKSSCYKIMVCLGILDICCILTNSVTTGFLGIQGATFCSYPLFIYFMGSLGCGCWMGSCASCILLGINRCCDVNQHLRIRTIFLGRKMYFTISIPILYTIYSTFFTKPIIFNSNYMSWFFNPMLPGHEATDYVNIAHTINNCVVSGATTAIYAYLCILLFAKSKHFRSESISKTQTQIFFQSVLICSFNAIAAYIYVYMQFFYSPPSVVLIGQLAWQCAHGSVCLIYITMNKTVRRGVIDLVVPRVIRDKARIGTNRAANIARPILSVIGMEPKIGGTTRTGTSSGTVF</sequence>
<feature type="transmembrane region" description="Helical" evidence="1">
    <location>
        <begin position="159"/>
        <end position="181"/>
    </location>
</feature>
<dbReference type="Gene3D" id="1.20.1070.10">
    <property type="entry name" value="Rhodopsin 7-helix transmembrane proteins"/>
    <property type="match status" value="1"/>
</dbReference>
<dbReference type="AlphaFoldDB" id="A0AAE9JFT8"/>
<reference evidence="2 3" key="1">
    <citation type="submission" date="2022-04" db="EMBL/GenBank/DDBJ databases">
        <title>Chromosome-level reference genomes for two strains of Caenorhabditis briggsae: an improved platform for comparative genomics.</title>
        <authorList>
            <person name="Stevens L."/>
            <person name="Andersen E."/>
        </authorList>
    </citation>
    <scope>NUCLEOTIDE SEQUENCE [LARGE SCALE GENOMIC DNA]</scope>
    <source>
        <strain evidence="2">VX34</strain>
        <tissue evidence="2">Whole-organism</tissue>
    </source>
</reference>
<proteinExistence type="predicted"/>
<organism evidence="2 3">
    <name type="scientific">Caenorhabditis briggsae</name>
    <dbReference type="NCBI Taxonomy" id="6238"/>
    <lineage>
        <taxon>Eukaryota</taxon>
        <taxon>Metazoa</taxon>
        <taxon>Ecdysozoa</taxon>
        <taxon>Nematoda</taxon>
        <taxon>Chromadorea</taxon>
        <taxon>Rhabditida</taxon>
        <taxon>Rhabditina</taxon>
        <taxon>Rhabditomorpha</taxon>
        <taxon>Rhabditoidea</taxon>
        <taxon>Rhabditidae</taxon>
        <taxon>Peloderinae</taxon>
        <taxon>Caenorhabditis</taxon>
    </lineage>
</organism>